<name>A0ABR2PMF3_9ROSI</name>
<comment type="pathway">
    <text evidence="3">Protein modification; protein ubiquitination.</text>
</comment>
<keyword evidence="8" id="KW-0833">Ubl conjugation pathway</keyword>
<dbReference type="InterPro" id="IPR036770">
    <property type="entry name" value="Ankyrin_rpt-contain_sf"/>
</dbReference>
<evidence type="ECO:0000256" key="19">
    <source>
        <dbReference type="SAM" id="Phobius"/>
    </source>
</evidence>
<evidence type="ECO:0000259" key="20">
    <source>
        <dbReference type="PROSITE" id="PS50097"/>
    </source>
</evidence>
<evidence type="ECO:0000256" key="6">
    <source>
        <dbReference type="ARBA" id="ARBA00022737"/>
    </source>
</evidence>
<keyword evidence="5" id="KW-0479">Metal-binding</keyword>
<dbReference type="PANTHER" id="PTHR46475:SF2">
    <property type="entry name" value="REGULATORY PROTEIN NPR3"/>
    <property type="match status" value="1"/>
</dbReference>
<dbReference type="Gene3D" id="3.30.710.10">
    <property type="entry name" value="Potassium Channel Kv1.1, Chain A"/>
    <property type="match status" value="1"/>
</dbReference>
<feature type="repeat" description="ANK" evidence="16">
    <location>
        <begin position="330"/>
        <end position="355"/>
    </location>
</feature>
<sequence>MAYFSEPSSSLSFTSSSHLSNGSITHNIPPFSVPETGANLEILSLAKLSSSLEQLIVDNSPVFSDADIVVEGVPVGVHRCILAVRSKFFDEVFRKGSGSSEKDAKPSYNMSELLPYGKIGLEAFQVFLSYFYTGKLKPSPMEVSTCVDNVCAHDACRPAINFAVELMYASSIFQLPELVPLFQRRLLNFVEKALVEDIIPILVVAFHCQCSQLVSQCVDRVARSDLDSICIEKELPYEVAESIRLLRRKSPSDAEDNEVVIDPLREKRIRRIHKALDSDDVELVKLLLTESDITLDDATALHYAAAYCDPKVVSEILGLRLADVNLRNSRGYTVLHIAVMRKEPSVIMSLLAKGAFASTLTLDGRSAVNICRRLTRPKDYHAKTEQGKETNKDRICIDVLEREMRRNPMAGDVSVTSHTLADDLHMRLLYLENRVALARLLFPSEAKLAIDIAHAETTSDLANGNLRQVDLNETPIMQRKRLLARMESLMKTVEMGRRYFPHCSEVLDKFMEDDLPDLFYLETGPEEQKIERTRFRELKEDVQKAFNKDKAVFNRNEIQDTLPTLIKSHGVRRLKEDPLIPYTSILGGILACKVAYDLTQLISSSYSKTYPGLTKIQRLEWNNRGISTVHAVFISALSLYFVFGSNLFSDERAGLLVFRSSPISTFGLGVSVGYFLSDLGMILWLYPSLGGIEYVIHHALSGIAVAYSMFTGEAQLYTYMVLISEVTTPEINIRWYLDTAGMKRSTAYLINGVVIFLAWLIARVLLFGYMFYHVYLHYTQVIKMHAFGYMLVFGVPSVLAIMNLMWFGKIIKGVVKVLTKRR</sequence>
<evidence type="ECO:0000256" key="4">
    <source>
        <dbReference type="ARBA" id="ARBA00022692"/>
    </source>
</evidence>
<keyword evidence="6" id="KW-0677">Repeat</keyword>
<dbReference type="SUPFAM" id="SSF48403">
    <property type="entry name" value="Ankyrin repeat"/>
    <property type="match status" value="1"/>
</dbReference>
<evidence type="ECO:0000259" key="22">
    <source>
        <dbReference type="PROSITE" id="PS52046"/>
    </source>
</evidence>
<keyword evidence="14" id="KW-0539">Nucleus</keyword>
<dbReference type="SMART" id="SM00248">
    <property type="entry name" value="ANK"/>
    <property type="match status" value="3"/>
</dbReference>
<dbReference type="PROSITE" id="PS50088">
    <property type="entry name" value="ANK_REPEAT"/>
    <property type="match status" value="1"/>
</dbReference>
<dbReference type="InterPro" id="IPR011333">
    <property type="entry name" value="SKP1/BTB/POZ_sf"/>
</dbReference>
<dbReference type="InterPro" id="IPR002110">
    <property type="entry name" value="Ankyrin_rpt"/>
</dbReference>
<feature type="transmembrane region" description="Helical" evidence="19">
    <location>
        <begin position="784"/>
        <end position="806"/>
    </location>
</feature>
<dbReference type="CDD" id="cd18310">
    <property type="entry name" value="BTB_POZ_NPR_plant"/>
    <property type="match status" value="1"/>
</dbReference>
<evidence type="ECO:0000256" key="9">
    <source>
        <dbReference type="ARBA" id="ARBA00022821"/>
    </source>
</evidence>
<evidence type="ECO:0000256" key="10">
    <source>
        <dbReference type="ARBA" id="ARBA00022833"/>
    </source>
</evidence>
<evidence type="ECO:0000256" key="12">
    <source>
        <dbReference type="ARBA" id="ARBA00023043"/>
    </source>
</evidence>
<protein>
    <submittedName>
        <fullName evidence="23">Uncharacterized protein</fullName>
    </submittedName>
</protein>
<evidence type="ECO:0000256" key="15">
    <source>
        <dbReference type="ARBA" id="ARBA00044947"/>
    </source>
</evidence>
<dbReference type="PROSITE" id="PS52046">
    <property type="entry name" value="ZF_C2HC_NPR"/>
    <property type="match status" value="1"/>
</dbReference>
<dbReference type="InterPro" id="IPR000210">
    <property type="entry name" value="BTB/POZ_dom"/>
</dbReference>
<dbReference type="EMBL" id="JBBPBN010000056">
    <property type="protein sequence ID" value="KAK8989604.1"/>
    <property type="molecule type" value="Genomic_DNA"/>
</dbReference>
<dbReference type="InterPro" id="IPR057250">
    <property type="entry name" value="Znf_C2HC_NPR-type"/>
</dbReference>
<evidence type="ECO:0000256" key="14">
    <source>
        <dbReference type="ARBA" id="ARBA00023242"/>
    </source>
</evidence>
<feature type="transmembrane region" description="Helical" evidence="19">
    <location>
        <begin position="692"/>
        <end position="710"/>
    </location>
</feature>
<dbReference type="Proteomes" id="UP001396334">
    <property type="component" value="Unassembled WGS sequence"/>
</dbReference>
<feature type="transmembrane region" description="Helical" evidence="19">
    <location>
        <begin position="663"/>
        <end position="685"/>
    </location>
</feature>
<evidence type="ECO:0000256" key="1">
    <source>
        <dbReference type="ARBA" id="ARBA00004123"/>
    </source>
</evidence>
<evidence type="ECO:0000256" key="3">
    <source>
        <dbReference type="ARBA" id="ARBA00004906"/>
    </source>
</evidence>
<feature type="transmembrane region" description="Helical" evidence="19">
    <location>
        <begin position="749"/>
        <end position="772"/>
    </location>
</feature>
<evidence type="ECO:0000313" key="23">
    <source>
        <dbReference type="EMBL" id="KAK8989604.1"/>
    </source>
</evidence>
<dbReference type="PANTHER" id="PTHR46475">
    <property type="entry name" value="REGULATORY PROTEIN NPR3"/>
    <property type="match status" value="1"/>
</dbReference>
<dbReference type="InterPro" id="IPR024228">
    <property type="entry name" value="NPR_central_dom"/>
</dbReference>
<feature type="transmembrane region" description="Helical" evidence="19">
    <location>
        <begin position="625"/>
        <end position="643"/>
    </location>
</feature>
<organism evidence="23 24">
    <name type="scientific">Hibiscus sabdariffa</name>
    <name type="common">roselle</name>
    <dbReference type="NCBI Taxonomy" id="183260"/>
    <lineage>
        <taxon>Eukaryota</taxon>
        <taxon>Viridiplantae</taxon>
        <taxon>Streptophyta</taxon>
        <taxon>Embryophyta</taxon>
        <taxon>Tracheophyta</taxon>
        <taxon>Spermatophyta</taxon>
        <taxon>Magnoliopsida</taxon>
        <taxon>eudicotyledons</taxon>
        <taxon>Gunneridae</taxon>
        <taxon>Pentapetalae</taxon>
        <taxon>rosids</taxon>
        <taxon>malvids</taxon>
        <taxon>Malvales</taxon>
        <taxon>Malvaceae</taxon>
        <taxon>Malvoideae</taxon>
        <taxon>Hibiscus</taxon>
    </lineage>
</organism>
<dbReference type="PROSITE" id="PS50922">
    <property type="entry name" value="TLC"/>
    <property type="match status" value="1"/>
</dbReference>
<accession>A0ABR2PMF3</accession>
<dbReference type="InterPro" id="IPR044292">
    <property type="entry name" value="NPR"/>
</dbReference>
<feature type="domain" description="TLC" evidence="21">
    <location>
        <begin position="616"/>
        <end position="819"/>
    </location>
</feature>
<dbReference type="InterPro" id="IPR021094">
    <property type="entry name" value="NPR1/NIM1-like_C"/>
</dbReference>
<dbReference type="InterPro" id="IPR006634">
    <property type="entry name" value="TLC-dom"/>
</dbReference>
<dbReference type="SUPFAM" id="SSF54695">
    <property type="entry name" value="POZ domain"/>
    <property type="match status" value="1"/>
</dbReference>
<evidence type="ECO:0000256" key="11">
    <source>
        <dbReference type="ARBA" id="ARBA00022989"/>
    </source>
</evidence>
<comment type="similarity">
    <text evidence="15">Belongs to the plant 'ANKYRIN-BTB/POZ' family. 'NPR1-like' subfamily.</text>
</comment>
<comment type="caution">
    <text evidence="18">Lacks conserved residue(s) required for the propagation of feature annotation.</text>
</comment>
<dbReference type="Pfam" id="PF03798">
    <property type="entry name" value="TRAM_LAG1_CLN8"/>
    <property type="match status" value="1"/>
</dbReference>
<dbReference type="Gene3D" id="1.25.40.20">
    <property type="entry name" value="Ankyrin repeat-containing domain"/>
    <property type="match status" value="1"/>
</dbReference>
<keyword evidence="10" id="KW-0862">Zinc</keyword>
<proteinExistence type="inferred from homology"/>
<dbReference type="SMART" id="SM00225">
    <property type="entry name" value="BTB"/>
    <property type="match status" value="1"/>
</dbReference>
<dbReference type="Pfam" id="PF13637">
    <property type="entry name" value="Ank_4"/>
    <property type="match status" value="1"/>
</dbReference>
<keyword evidence="7 18" id="KW-0863">Zinc-finger</keyword>
<evidence type="ECO:0000256" key="2">
    <source>
        <dbReference type="ARBA" id="ARBA00004141"/>
    </source>
</evidence>
<evidence type="ECO:0000256" key="7">
    <source>
        <dbReference type="ARBA" id="ARBA00022771"/>
    </source>
</evidence>
<dbReference type="Pfam" id="PF12313">
    <property type="entry name" value="NPR1_like_C"/>
    <property type="match status" value="1"/>
</dbReference>
<keyword evidence="4 17" id="KW-0812">Transmembrane</keyword>
<keyword evidence="9" id="KW-0611">Plant defense</keyword>
<dbReference type="PROSITE" id="PS50297">
    <property type="entry name" value="ANK_REP_REGION"/>
    <property type="match status" value="1"/>
</dbReference>
<dbReference type="PROSITE" id="PS50097">
    <property type="entry name" value="BTB"/>
    <property type="match status" value="1"/>
</dbReference>
<evidence type="ECO:0000256" key="13">
    <source>
        <dbReference type="ARBA" id="ARBA00023136"/>
    </source>
</evidence>
<dbReference type="Pfam" id="PF00651">
    <property type="entry name" value="BTB"/>
    <property type="match status" value="1"/>
</dbReference>
<gene>
    <name evidence="23" type="ORF">V6N11_064025</name>
</gene>
<feature type="domain" description="BTB" evidence="20">
    <location>
        <begin position="64"/>
        <end position="140"/>
    </location>
</feature>
<reference evidence="23 24" key="1">
    <citation type="journal article" date="2024" name="G3 (Bethesda)">
        <title>Genome assembly of Hibiscus sabdariffa L. provides insights into metabolisms of medicinal natural products.</title>
        <authorList>
            <person name="Kim T."/>
        </authorList>
    </citation>
    <scope>NUCLEOTIDE SEQUENCE [LARGE SCALE GENOMIC DNA]</scope>
    <source>
        <strain evidence="23">TK-2024</strain>
        <tissue evidence="23">Old leaves</tissue>
    </source>
</reference>
<evidence type="ECO:0000256" key="8">
    <source>
        <dbReference type="ARBA" id="ARBA00022786"/>
    </source>
</evidence>
<comment type="subcellular location">
    <subcellularLocation>
        <location evidence="2">Membrane</location>
        <topology evidence="2">Multi-pass membrane protein</topology>
    </subcellularLocation>
    <subcellularLocation>
        <location evidence="1">Nucleus</location>
    </subcellularLocation>
</comment>
<keyword evidence="11 19" id="KW-1133">Transmembrane helix</keyword>
<dbReference type="Pfam" id="PF11900">
    <property type="entry name" value="DUF3420"/>
    <property type="match status" value="1"/>
</dbReference>
<evidence type="ECO:0000313" key="24">
    <source>
        <dbReference type="Proteomes" id="UP001396334"/>
    </source>
</evidence>
<feature type="domain" description="C2HC NPR-type" evidence="22">
    <location>
        <begin position="143"/>
        <end position="157"/>
    </location>
</feature>
<evidence type="ECO:0000256" key="16">
    <source>
        <dbReference type="PROSITE-ProRule" id="PRU00023"/>
    </source>
</evidence>
<keyword evidence="12 16" id="KW-0040">ANK repeat</keyword>
<evidence type="ECO:0000256" key="5">
    <source>
        <dbReference type="ARBA" id="ARBA00022723"/>
    </source>
</evidence>
<dbReference type="SMART" id="SM00724">
    <property type="entry name" value="TLC"/>
    <property type="match status" value="1"/>
</dbReference>
<evidence type="ECO:0000256" key="18">
    <source>
        <dbReference type="PROSITE-ProRule" id="PRU01391"/>
    </source>
</evidence>
<evidence type="ECO:0000256" key="17">
    <source>
        <dbReference type="PROSITE-ProRule" id="PRU00205"/>
    </source>
</evidence>
<keyword evidence="24" id="KW-1185">Reference proteome</keyword>
<keyword evidence="13 17" id="KW-0472">Membrane</keyword>
<evidence type="ECO:0000259" key="21">
    <source>
        <dbReference type="PROSITE" id="PS50922"/>
    </source>
</evidence>
<comment type="caution">
    <text evidence="23">The sequence shown here is derived from an EMBL/GenBank/DDBJ whole genome shotgun (WGS) entry which is preliminary data.</text>
</comment>